<evidence type="ECO:0000313" key="2">
    <source>
        <dbReference type="EMBL" id="KAH9831977.1"/>
    </source>
</evidence>
<comment type="caution">
    <text evidence="2">The sequence shown here is derived from an EMBL/GenBank/DDBJ whole genome shotgun (WGS) entry which is preliminary data.</text>
</comment>
<protein>
    <submittedName>
        <fullName evidence="2">Uncharacterized protein</fullName>
    </submittedName>
</protein>
<evidence type="ECO:0000313" key="3">
    <source>
        <dbReference type="Proteomes" id="UP000814176"/>
    </source>
</evidence>
<organism evidence="2 3">
    <name type="scientific">Rhodofomes roseus</name>
    <dbReference type="NCBI Taxonomy" id="34475"/>
    <lineage>
        <taxon>Eukaryota</taxon>
        <taxon>Fungi</taxon>
        <taxon>Dikarya</taxon>
        <taxon>Basidiomycota</taxon>
        <taxon>Agaricomycotina</taxon>
        <taxon>Agaricomycetes</taxon>
        <taxon>Polyporales</taxon>
        <taxon>Rhodofomes</taxon>
    </lineage>
</organism>
<keyword evidence="3" id="KW-1185">Reference proteome</keyword>
<dbReference type="EMBL" id="JADCUA010000023">
    <property type="protein sequence ID" value="KAH9831977.1"/>
    <property type="molecule type" value="Genomic_DNA"/>
</dbReference>
<accession>A0ABQ8K4U2</accession>
<sequence>MTGMTILRVSRWDPQRSPYVFSIQARGLCFAATASRRESPRLSRIWKLRRRTSCGWRPRRSVSECYECNRPLIPESHEPHRSSGSGGDGLQAGERDTGAGSLRAHPVNPQPTPGHTSGCHDDAGRCAIAIRSAGCQKAQARVCAYIVRVGIQRMAIQRMSSCSHWIGDTRLLRKHISMALSSAPYHEVVATQIRSLRELPGSSLSLRGSPNRDQNAATTYGLGVSGRRSF</sequence>
<reference evidence="2 3" key="1">
    <citation type="journal article" date="2021" name="Environ. Microbiol.">
        <title>Gene family expansions and transcriptome signatures uncover fungal adaptations to wood decay.</title>
        <authorList>
            <person name="Hage H."/>
            <person name="Miyauchi S."/>
            <person name="Viragh M."/>
            <person name="Drula E."/>
            <person name="Min B."/>
            <person name="Chaduli D."/>
            <person name="Navarro D."/>
            <person name="Favel A."/>
            <person name="Norest M."/>
            <person name="Lesage-Meessen L."/>
            <person name="Balint B."/>
            <person name="Merenyi Z."/>
            <person name="de Eugenio L."/>
            <person name="Morin E."/>
            <person name="Martinez A.T."/>
            <person name="Baldrian P."/>
            <person name="Stursova M."/>
            <person name="Martinez M.J."/>
            <person name="Novotny C."/>
            <person name="Magnuson J.K."/>
            <person name="Spatafora J.W."/>
            <person name="Maurice S."/>
            <person name="Pangilinan J."/>
            <person name="Andreopoulos W."/>
            <person name="LaButti K."/>
            <person name="Hundley H."/>
            <person name="Na H."/>
            <person name="Kuo A."/>
            <person name="Barry K."/>
            <person name="Lipzen A."/>
            <person name="Henrissat B."/>
            <person name="Riley R."/>
            <person name="Ahrendt S."/>
            <person name="Nagy L.G."/>
            <person name="Grigoriev I.V."/>
            <person name="Martin F."/>
            <person name="Rosso M.N."/>
        </authorList>
    </citation>
    <scope>NUCLEOTIDE SEQUENCE [LARGE SCALE GENOMIC DNA]</scope>
    <source>
        <strain evidence="2 3">CIRM-BRFM 1785</strain>
    </source>
</reference>
<feature type="region of interest" description="Disordered" evidence="1">
    <location>
        <begin position="205"/>
        <end position="230"/>
    </location>
</feature>
<dbReference type="RefSeq" id="XP_047775023.1">
    <property type="nucleotide sequence ID" value="XM_047917450.1"/>
</dbReference>
<evidence type="ECO:0000256" key="1">
    <source>
        <dbReference type="SAM" id="MobiDB-lite"/>
    </source>
</evidence>
<dbReference type="Proteomes" id="UP000814176">
    <property type="component" value="Unassembled WGS sequence"/>
</dbReference>
<gene>
    <name evidence="2" type="ORF">C8Q71DRAFT_275422</name>
</gene>
<dbReference type="GeneID" id="71998182"/>
<proteinExistence type="predicted"/>
<name>A0ABQ8K4U2_9APHY</name>
<feature type="region of interest" description="Disordered" evidence="1">
    <location>
        <begin position="76"/>
        <end position="118"/>
    </location>
</feature>